<evidence type="ECO:0000313" key="2">
    <source>
        <dbReference type="Proteomes" id="UP000639010"/>
    </source>
</evidence>
<evidence type="ECO:0008006" key="3">
    <source>
        <dbReference type="Google" id="ProtNLM"/>
    </source>
</evidence>
<keyword evidence="2" id="KW-1185">Reference proteome</keyword>
<organism evidence="1 2">
    <name type="scientific">Desulfomicrobium macestii</name>
    <dbReference type="NCBI Taxonomy" id="90731"/>
    <lineage>
        <taxon>Bacteria</taxon>
        <taxon>Pseudomonadati</taxon>
        <taxon>Thermodesulfobacteriota</taxon>
        <taxon>Desulfovibrionia</taxon>
        <taxon>Desulfovibrionales</taxon>
        <taxon>Desulfomicrobiaceae</taxon>
        <taxon>Desulfomicrobium</taxon>
    </lineage>
</organism>
<gene>
    <name evidence="1" type="ORF">H4684_002937</name>
</gene>
<evidence type="ECO:0000313" key="1">
    <source>
        <dbReference type="EMBL" id="MBE1426272.1"/>
    </source>
</evidence>
<name>A0ABR9H6Y4_9BACT</name>
<reference evidence="1 2" key="1">
    <citation type="submission" date="2020-10" db="EMBL/GenBank/DDBJ databases">
        <title>Genomic Encyclopedia of Type Strains, Phase IV (KMG-IV): sequencing the most valuable type-strain genomes for metagenomic binning, comparative biology and taxonomic classification.</title>
        <authorList>
            <person name="Goeker M."/>
        </authorList>
    </citation>
    <scope>NUCLEOTIDE SEQUENCE [LARGE SCALE GENOMIC DNA]</scope>
    <source>
        <strain evidence="1 2">DSM 4194</strain>
    </source>
</reference>
<dbReference type="RefSeq" id="WP_192624299.1">
    <property type="nucleotide sequence ID" value="NZ_JADBGG010000024.1"/>
</dbReference>
<sequence>METLVLAESDILIDDWKSGRGEYDGLIYLMYTISNHDDVIPLYIGKAESIGKNGGNLSANIANLHRDKSKFARWGDGYAYHIGDLSAVAVLDHPREKVTSKYTNWASRLFEEFPRQYPKLKIPVHFWAKAWRSSEVGIWNNFGPTRLTFLEYLMIGVASSAYPESLLNREGQNRS</sequence>
<accession>A0ABR9H6Y4</accession>
<comment type="caution">
    <text evidence="1">The sequence shown here is derived from an EMBL/GenBank/DDBJ whole genome shotgun (WGS) entry which is preliminary data.</text>
</comment>
<dbReference type="EMBL" id="JADBGG010000024">
    <property type="protein sequence ID" value="MBE1426272.1"/>
    <property type="molecule type" value="Genomic_DNA"/>
</dbReference>
<proteinExistence type="predicted"/>
<dbReference type="Proteomes" id="UP000639010">
    <property type="component" value="Unassembled WGS sequence"/>
</dbReference>
<protein>
    <recommendedName>
        <fullName evidence="3">GIY-YIG domain-containing protein</fullName>
    </recommendedName>
</protein>